<dbReference type="EMBL" id="CM029040">
    <property type="protein sequence ID" value="KAG2634045.1"/>
    <property type="molecule type" value="Genomic_DNA"/>
</dbReference>
<protein>
    <submittedName>
        <fullName evidence="1">Uncharacterized protein</fullName>
    </submittedName>
</protein>
<dbReference type="Proteomes" id="UP000823388">
    <property type="component" value="Chromosome 2N"/>
</dbReference>
<gene>
    <name evidence="1" type="ORF">PVAP13_2NG326200</name>
</gene>
<evidence type="ECO:0000313" key="1">
    <source>
        <dbReference type="EMBL" id="KAG2634045.1"/>
    </source>
</evidence>
<keyword evidence="2" id="KW-1185">Reference proteome</keyword>
<organism evidence="1 2">
    <name type="scientific">Panicum virgatum</name>
    <name type="common">Blackwell switchgrass</name>
    <dbReference type="NCBI Taxonomy" id="38727"/>
    <lineage>
        <taxon>Eukaryota</taxon>
        <taxon>Viridiplantae</taxon>
        <taxon>Streptophyta</taxon>
        <taxon>Embryophyta</taxon>
        <taxon>Tracheophyta</taxon>
        <taxon>Spermatophyta</taxon>
        <taxon>Magnoliopsida</taxon>
        <taxon>Liliopsida</taxon>
        <taxon>Poales</taxon>
        <taxon>Poaceae</taxon>
        <taxon>PACMAD clade</taxon>
        <taxon>Panicoideae</taxon>
        <taxon>Panicodae</taxon>
        <taxon>Paniceae</taxon>
        <taxon>Panicinae</taxon>
        <taxon>Panicum</taxon>
        <taxon>Panicum sect. Hiantes</taxon>
    </lineage>
</organism>
<proteinExistence type="predicted"/>
<sequence length="42" mass="5136">MLLANSRILERSLFDKVKEYKGRLQEETRRGGHSWVKYKKRK</sequence>
<reference evidence="1" key="1">
    <citation type="submission" date="2020-05" db="EMBL/GenBank/DDBJ databases">
        <title>WGS assembly of Panicum virgatum.</title>
        <authorList>
            <person name="Lovell J.T."/>
            <person name="Jenkins J."/>
            <person name="Shu S."/>
            <person name="Juenger T.E."/>
            <person name="Schmutz J."/>
        </authorList>
    </citation>
    <scope>NUCLEOTIDE SEQUENCE</scope>
    <source>
        <strain evidence="1">AP13</strain>
    </source>
</reference>
<accession>A0A8T0VHK7</accession>
<dbReference type="AlphaFoldDB" id="A0A8T0VHK7"/>
<comment type="caution">
    <text evidence="1">The sequence shown here is derived from an EMBL/GenBank/DDBJ whole genome shotgun (WGS) entry which is preliminary data.</text>
</comment>
<evidence type="ECO:0000313" key="2">
    <source>
        <dbReference type="Proteomes" id="UP000823388"/>
    </source>
</evidence>
<name>A0A8T0VHK7_PANVG</name>